<comment type="caution">
    <text evidence="3">The sequence shown here is derived from an EMBL/GenBank/DDBJ whole genome shotgun (WGS) entry which is preliminary data.</text>
</comment>
<dbReference type="InterPro" id="IPR029052">
    <property type="entry name" value="Metallo-depent_PP-like"/>
</dbReference>
<dbReference type="Proteomes" id="UP000197468">
    <property type="component" value="Unassembled WGS sequence"/>
</dbReference>
<organism evidence="3 4">
    <name type="scientific">Roseateles aquatilis</name>
    <dbReference type="NCBI Taxonomy" id="431061"/>
    <lineage>
        <taxon>Bacteria</taxon>
        <taxon>Pseudomonadati</taxon>
        <taxon>Pseudomonadota</taxon>
        <taxon>Betaproteobacteria</taxon>
        <taxon>Burkholderiales</taxon>
        <taxon>Sphaerotilaceae</taxon>
        <taxon>Roseateles</taxon>
    </lineage>
</organism>
<dbReference type="EMBL" id="NIOF01000005">
    <property type="protein sequence ID" value="OWQ90452.1"/>
    <property type="molecule type" value="Genomic_DNA"/>
</dbReference>
<sequence length="514" mass="57977">MSQRPPASLPRRQLLQAALAAGCTPAFLRHAHAQADAVDRFALGVASGCPRPDTVVLWTRLTGAALPERVELQWEIAEDERFERIAARGTEIAFAAEAHSVHAEPQGLKPDRWYWYRFRALGQQTATARTRTSPAPDAQVRSLRFATASCQRWDQGRYAAWADLSAREPDVVIFLGDYIYEYGTPADRHPPRRHAGGRCMTLADYRARYAQYKGDAQLRALHAQAPWISIWDDHEVDNDYAGDVDFALSPDFHHRRAGAVQAYWEHMPFPKSWKPDDGRMRLYTRFDWGRLARIHALDDRQYRDPQACPLPGHGGANTVMANDCAALKDPRRTLLGAEQEAWLAKGWDRDRGWNLLAQQTLMARLTHIPMSKGGRFWTDGWDGYPEARQRLLKDMVAAGARNPVVLGGDVHANVVADLKLDFQSERAPIIASEFCATSISSEGRAQSHMDTWRPLNPHIHLARSDTRGYMLFELDERRLQAEIRHVLKPWDEDSPVASLASFTVEAGRPGVQQA</sequence>
<dbReference type="InterPro" id="IPR038607">
    <property type="entry name" value="PhoD-like_sf"/>
</dbReference>
<dbReference type="PROSITE" id="PS51257">
    <property type="entry name" value="PROKAR_LIPOPROTEIN"/>
    <property type="match status" value="1"/>
</dbReference>
<dbReference type="Gene3D" id="2.60.40.380">
    <property type="entry name" value="Purple acid phosphatase-like, N-terminal"/>
    <property type="match status" value="1"/>
</dbReference>
<dbReference type="Pfam" id="PF09423">
    <property type="entry name" value="PhoD"/>
    <property type="match status" value="1"/>
</dbReference>
<dbReference type="InterPro" id="IPR052900">
    <property type="entry name" value="Phospholipid_Metab_Enz"/>
</dbReference>
<evidence type="ECO:0000313" key="4">
    <source>
        <dbReference type="Proteomes" id="UP000197468"/>
    </source>
</evidence>
<reference evidence="3 4" key="1">
    <citation type="journal article" date="2008" name="Int. J. Syst. Evol. Microbiol.">
        <title>Description of Roseateles aquatilis sp. nov. and Roseateles terrae sp. nov., in the class Betaproteobacteria, and emended description of the genus Roseateles.</title>
        <authorList>
            <person name="Gomila M."/>
            <person name="Bowien B."/>
            <person name="Falsen E."/>
            <person name="Moore E.R."/>
            <person name="Lalucat J."/>
        </authorList>
    </citation>
    <scope>NUCLEOTIDE SEQUENCE [LARGE SCALE GENOMIC DNA]</scope>
    <source>
        <strain evidence="3 4">CCUG 48205</strain>
    </source>
</reference>
<feature type="domain" description="PhoD-like phosphatase metallophosphatase" evidence="1">
    <location>
        <begin position="145"/>
        <end position="482"/>
    </location>
</feature>
<dbReference type="InterPro" id="IPR006311">
    <property type="entry name" value="TAT_signal"/>
</dbReference>
<dbReference type="PANTHER" id="PTHR43606:SF2">
    <property type="entry name" value="ALKALINE PHOSPHATASE FAMILY PROTEIN (AFU_ORTHOLOGUE AFUA_5G03860)"/>
    <property type="match status" value="1"/>
</dbReference>
<dbReference type="InterPro" id="IPR032093">
    <property type="entry name" value="PhoD_N"/>
</dbReference>
<dbReference type="Gene3D" id="3.60.21.70">
    <property type="entry name" value="PhoD-like phosphatase"/>
    <property type="match status" value="1"/>
</dbReference>
<dbReference type="Pfam" id="PF16655">
    <property type="entry name" value="PhoD_N"/>
    <property type="match status" value="1"/>
</dbReference>
<evidence type="ECO:0008006" key="5">
    <source>
        <dbReference type="Google" id="ProtNLM"/>
    </source>
</evidence>
<name>A0A246JCR1_9BURK</name>
<dbReference type="RefSeq" id="WP_088385473.1">
    <property type="nucleotide sequence ID" value="NZ_NIOF01000005.1"/>
</dbReference>
<dbReference type="SUPFAM" id="SSF56300">
    <property type="entry name" value="Metallo-dependent phosphatases"/>
    <property type="match status" value="1"/>
</dbReference>
<dbReference type="PROSITE" id="PS51318">
    <property type="entry name" value="TAT"/>
    <property type="match status" value="1"/>
</dbReference>
<dbReference type="PANTHER" id="PTHR43606">
    <property type="entry name" value="PHOSPHATASE, PUTATIVE (AFU_ORTHOLOGUE AFUA_6G08710)-RELATED"/>
    <property type="match status" value="1"/>
</dbReference>
<dbReference type="OrthoDB" id="327733at2"/>
<protein>
    <recommendedName>
        <fullName evidence="5">Alkaline phosphatase</fullName>
    </recommendedName>
</protein>
<evidence type="ECO:0000313" key="3">
    <source>
        <dbReference type="EMBL" id="OWQ90452.1"/>
    </source>
</evidence>
<keyword evidence="4" id="KW-1185">Reference proteome</keyword>
<evidence type="ECO:0000259" key="2">
    <source>
        <dbReference type="Pfam" id="PF16655"/>
    </source>
</evidence>
<dbReference type="AlphaFoldDB" id="A0A246JCR1"/>
<gene>
    <name evidence="3" type="ORF">CDN99_13975</name>
</gene>
<proteinExistence type="predicted"/>
<accession>A0A246JCR1</accession>
<evidence type="ECO:0000259" key="1">
    <source>
        <dbReference type="Pfam" id="PF09423"/>
    </source>
</evidence>
<dbReference type="CDD" id="cd07389">
    <property type="entry name" value="MPP_PhoD"/>
    <property type="match status" value="1"/>
</dbReference>
<dbReference type="InterPro" id="IPR018946">
    <property type="entry name" value="PhoD-like_MPP"/>
</dbReference>
<feature type="domain" description="Phospholipase D N-terminal" evidence="2">
    <location>
        <begin position="43"/>
        <end position="132"/>
    </location>
</feature>